<dbReference type="AlphaFoldDB" id="A0A1H5WLR3"/>
<dbReference type="Proteomes" id="UP000236745">
    <property type="component" value="Unassembled WGS sequence"/>
</dbReference>
<dbReference type="RefSeq" id="WP_104002023.1">
    <property type="nucleotide sequence ID" value="NZ_FNVQ01000001.1"/>
</dbReference>
<dbReference type="SUPFAM" id="SSF52540">
    <property type="entry name" value="P-loop containing nucleoside triphosphate hydrolases"/>
    <property type="match status" value="1"/>
</dbReference>
<dbReference type="InterPro" id="IPR039421">
    <property type="entry name" value="Type_1_exporter"/>
</dbReference>
<evidence type="ECO:0000256" key="5">
    <source>
        <dbReference type="ARBA" id="ARBA00022989"/>
    </source>
</evidence>
<feature type="domain" description="ABC transmembrane type-1" evidence="9">
    <location>
        <begin position="20"/>
        <end position="303"/>
    </location>
</feature>
<dbReference type="CDD" id="cd18585">
    <property type="entry name" value="ABC_6TM_CydC"/>
    <property type="match status" value="1"/>
</dbReference>
<gene>
    <name evidence="10" type="ORF">SAMN05444390_1011090</name>
</gene>
<proteinExistence type="predicted"/>
<keyword evidence="4 10" id="KW-0067">ATP-binding</keyword>
<keyword evidence="6 7" id="KW-0472">Membrane</keyword>
<evidence type="ECO:0000256" key="1">
    <source>
        <dbReference type="ARBA" id="ARBA00004651"/>
    </source>
</evidence>
<dbReference type="PROSITE" id="PS00211">
    <property type="entry name" value="ABC_TRANSPORTER_1"/>
    <property type="match status" value="1"/>
</dbReference>
<reference evidence="10 11" key="1">
    <citation type="submission" date="2016-10" db="EMBL/GenBank/DDBJ databases">
        <authorList>
            <person name="de Groot N.N."/>
        </authorList>
    </citation>
    <scope>NUCLEOTIDE SEQUENCE [LARGE SCALE GENOMIC DNA]</scope>
    <source>
        <strain evidence="10 11">DSM 22012</strain>
    </source>
</reference>
<dbReference type="PANTHER" id="PTHR43394">
    <property type="entry name" value="ATP-DEPENDENT PERMEASE MDL1, MITOCHONDRIAL"/>
    <property type="match status" value="1"/>
</dbReference>
<evidence type="ECO:0000259" key="9">
    <source>
        <dbReference type="PROSITE" id="PS50929"/>
    </source>
</evidence>
<feature type="transmembrane region" description="Helical" evidence="7">
    <location>
        <begin position="41"/>
        <end position="69"/>
    </location>
</feature>
<feature type="domain" description="ABC transporter" evidence="8">
    <location>
        <begin position="336"/>
        <end position="568"/>
    </location>
</feature>
<evidence type="ECO:0000259" key="8">
    <source>
        <dbReference type="PROSITE" id="PS50893"/>
    </source>
</evidence>
<dbReference type="NCBIfam" id="NF008364">
    <property type="entry name" value="PRK11160.1"/>
    <property type="match status" value="1"/>
</dbReference>
<feature type="transmembrane region" description="Helical" evidence="7">
    <location>
        <begin position="134"/>
        <end position="155"/>
    </location>
</feature>
<evidence type="ECO:0000256" key="7">
    <source>
        <dbReference type="SAM" id="Phobius"/>
    </source>
</evidence>
<dbReference type="InterPro" id="IPR014223">
    <property type="entry name" value="ABC_CydC/D"/>
</dbReference>
<protein>
    <submittedName>
        <fullName evidence="10">ATP-binding cassette, subfamily C, CydC</fullName>
    </submittedName>
</protein>
<evidence type="ECO:0000256" key="3">
    <source>
        <dbReference type="ARBA" id="ARBA00022741"/>
    </source>
</evidence>
<dbReference type="InterPro" id="IPR003439">
    <property type="entry name" value="ABC_transporter-like_ATP-bd"/>
</dbReference>
<comment type="subcellular location">
    <subcellularLocation>
        <location evidence="1">Cell membrane</location>
        <topology evidence="1">Multi-pass membrane protein</topology>
    </subcellularLocation>
</comment>
<dbReference type="GO" id="GO:0005886">
    <property type="term" value="C:plasma membrane"/>
    <property type="evidence" value="ECO:0007669"/>
    <property type="project" value="UniProtKB-SubCell"/>
</dbReference>
<organism evidence="10 11">
    <name type="scientific">Marinobacterium lutimaris</name>
    <dbReference type="NCBI Taxonomy" id="568106"/>
    <lineage>
        <taxon>Bacteria</taxon>
        <taxon>Pseudomonadati</taxon>
        <taxon>Pseudomonadota</taxon>
        <taxon>Gammaproteobacteria</taxon>
        <taxon>Oceanospirillales</taxon>
        <taxon>Oceanospirillaceae</taxon>
        <taxon>Marinobacterium</taxon>
    </lineage>
</organism>
<dbReference type="GO" id="GO:0016887">
    <property type="term" value="F:ATP hydrolysis activity"/>
    <property type="evidence" value="ECO:0007669"/>
    <property type="project" value="InterPro"/>
</dbReference>
<evidence type="ECO:0000313" key="10">
    <source>
        <dbReference type="EMBL" id="SEG00261.1"/>
    </source>
</evidence>
<dbReference type="InterPro" id="IPR017871">
    <property type="entry name" value="ABC_transporter-like_CS"/>
</dbReference>
<dbReference type="InterPro" id="IPR027417">
    <property type="entry name" value="P-loop_NTPase"/>
</dbReference>
<name>A0A1H5WLR3_9GAMM</name>
<dbReference type="PROSITE" id="PS50929">
    <property type="entry name" value="ABC_TM1F"/>
    <property type="match status" value="1"/>
</dbReference>
<dbReference type="InterPro" id="IPR036640">
    <property type="entry name" value="ABC1_TM_sf"/>
</dbReference>
<keyword evidence="2 7" id="KW-0812">Transmembrane</keyword>
<evidence type="ECO:0000256" key="6">
    <source>
        <dbReference type="ARBA" id="ARBA00023136"/>
    </source>
</evidence>
<accession>A0A1H5WLR3</accession>
<feature type="transmembrane region" description="Helical" evidence="7">
    <location>
        <begin position="276"/>
        <end position="301"/>
    </location>
</feature>
<dbReference type="NCBIfam" id="TIGR02868">
    <property type="entry name" value="CydC"/>
    <property type="match status" value="1"/>
</dbReference>
<dbReference type="SMART" id="SM00382">
    <property type="entry name" value="AAA"/>
    <property type="match status" value="1"/>
</dbReference>
<sequence length="569" mass="61333">MRLLWPYIRQMRDHLGWVSLGALLALATLLASIGLLTLSGWFITATALAGASSFNFFTPGAGVRGFAILRTAGRYGERIASHEATFRLIAKLRVWVYRRIEPLRPEQLSRIGSAQLLNRLVADIAALDNLYLRVLSPTLVALVVVLLVAGFLALYAPAVAFIALAGLALAGILVPGVGYLLGRRPGRAQIGAQAELRTRLVRLLQGMADLRIYGGMDLARGSVVESESQLLDTQRRMGLVSAAINACMVIVAGLTMILALLYGAEYLGTGVLQPAQLAMLLFCVLAAFEAVMPLPLAYQYLGKTREAALRLDQVVNSPEPSGFNGKGAEPVRLGQFSFTNVSFAYTPERAALKGVDLEVTAGEKVVVLGHSGSGKSSLIALLSRFWDPQSGEIRLGGLPVESYTEAQLRAQMSVMSQPVQLFAGTVRDNLKLAADDLDDTQLERLLDELDLMSGLSGQGLDYQVGESGVRLSGGQRKRLALARALLRSAPILLLDEPTEGLDAETEARALAALLEYAKERTVLLITHHPIALERFDRVVVMDSGRVVEQGSPAQLLTDPESCLARLRSI</sequence>
<keyword evidence="11" id="KW-1185">Reference proteome</keyword>
<feature type="transmembrane region" description="Helical" evidence="7">
    <location>
        <begin position="239"/>
        <end position="264"/>
    </location>
</feature>
<dbReference type="OrthoDB" id="6336411at2"/>
<keyword evidence="5 7" id="KW-1133">Transmembrane helix</keyword>
<dbReference type="PANTHER" id="PTHR43394:SF1">
    <property type="entry name" value="ATP-BINDING CASSETTE SUB-FAMILY B MEMBER 10, MITOCHONDRIAL"/>
    <property type="match status" value="1"/>
</dbReference>
<dbReference type="GO" id="GO:0005524">
    <property type="term" value="F:ATP binding"/>
    <property type="evidence" value="ECO:0007669"/>
    <property type="project" value="UniProtKB-KW"/>
</dbReference>
<evidence type="ECO:0000256" key="2">
    <source>
        <dbReference type="ARBA" id="ARBA00022692"/>
    </source>
</evidence>
<dbReference type="GO" id="GO:0034775">
    <property type="term" value="P:glutathione transmembrane transport"/>
    <property type="evidence" value="ECO:0007669"/>
    <property type="project" value="InterPro"/>
</dbReference>
<dbReference type="Gene3D" id="3.40.50.300">
    <property type="entry name" value="P-loop containing nucleotide triphosphate hydrolases"/>
    <property type="match status" value="1"/>
</dbReference>
<dbReference type="GO" id="GO:0045454">
    <property type="term" value="P:cell redox homeostasis"/>
    <property type="evidence" value="ECO:0007669"/>
    <property type="project" value="InterPro"/>
</dbReference>
<dbReference type="Pfam" id="PF00005">
    <property type="entry name" value="ABC_tran"/>
    <property type="match status" value="1"/>
</dbReference>
<dbReference type="PROSITE" id="PS50893">
    <property type="entry name" value="ABC_TRANSPORTER_2"/>
    <property type="match status" value="1"/>
</dbReference>
<dbReference type="SUPFAM" id="SSF90123">
    <property type="entry name" value="ABC transporter transmembrane region"/>
    <property type="match status" value="1"/>
</dbReference>
<dbReference type="Pfam" id="PF00664">
    <property type="entry name" value="ABC_membrane"/>
    <property type="match status" value="1"/>
</dbReference>
<evidence type="ECO:0000256" key="4">
    <source>
        <dbReference type="ARBA" id="ARBA00022840"/>
    </source>
</evidence>
<dbReference type="EMBL" id="FNVQ01000001">
    <property type="protein sequence ID" value="SEG00261.1"/>
    <property type="molecule type" value="Genomic_DNA"/>
</dbReference>
<dbReference type="Gene3D" id="1.20.1560.10">
    <property type="entry name" value="ABC transporter type 1, transmembrane domain"/>
    <property type="match status" value="1"/>
</dbReference>
<dbReference type="GO" id="GO:0015421">
    <property type="term" value="F:ABC-type oligopeptide transporter activity"/>
    <property type="evidence" value="ECO:0007669"/>
    <property type="project" value="TreeGrafter"/>
</dbReference>
<feature type="transmembrane region" description="Helical" evidence="7">
    <location>
        <begin position="161"/>
        <end position="181"/>
    </location>
</feature>
<dbReference type="InterPro" id="IPR003593">
    <property type="entry name" value="AAA+_ATPase"/>
</dbReference>
<keyword evidence="3" id="KW-0547">Nucleotide-binding</keyword>
<evidence type="ECO:0000313" key="11">
    <source>
        <dbReference type="Proteomes" id="UP000236745"/>
    </source>
</evidence>
<dbReference type="InterPro" id="IPR011527">
    <property type="entry name" value="ABC1_TM_dom"/>
</dbReference>